<feature type="transmembrane region" description="Helical" evidence="8">
    <location>
        <begin position="304"/>
        <end position="329"/>
    </location>
</feature>
<evidence type="ECO:0000313" key="9">
    <source>
        <dbReference type="EMBL" id="MEI9403296.1"/>
    </source>
</evidence>
<protein>
    <submittedName>
        <fullName evidence="9">Glycosyltransferase family 87 protein</fullName>
    </submittedName>
</protein>
<feature type="transmembrane region" description="Helical" evidence="8">
    <location>
        <begin position="269"/>
        <end position="292"/>
    </location>
</feature>
<dbReference type="Pfam" id="PF09594">
    <property type="entry name" value="GT87"/>
    <property type="match status" value="1"/>
</dbReference>
<sequence>MQRLLALPKPYLFVFGAAFVAAVALGWPIGVAIVAPGLDPNLADKDFANYWLASRLLLSGKVQDLFAPWSVYFGHLRETFGSGYPWHNWSYPPHFLFLIWPLGLFGYETALLLFLTTTGVAFLIAYRAFIGERSLVAWVAAMPFMALNFWAAQNGYLCAALALGALALREKRPIVAGILLGLLTIKPQLGLLFPFLLVAERRWSVIACGIMTALLLVMASTAVFGLESWRGYIQNVVPYQNAVMGQLRGLFLAMMPSVYGALRNWDFGPALALMLHLTVALPAALVVIMAFFRVKDARHRDILLLVGTFIITPYALTYDLGLLAGALGLMVSRNPSSPESGARLSIITFAMLLPLAMIHFGLLKIPLATAVLFALFFVALRDAGLTLDLLRRGSIKMDAVS</sequence>
<keyword evidence="3" id="KW-0808">Transferase</keyword>
<evidence type="ECO:0000256" key="1">
    <source>
        <dbReference type="ARBA" id="ARBA00004651"/>
    </source>
</evidence>
<evidence type="ECO:0000313" key="10">
    <source>
        <dbReference type="Proteomes" id="UP001366503"/>
    </source>
</evidence>
<evidence type="ECO:0000256" key="6">
    <source>
        <dbReference type="ARBA" id="ARBA00023136"/>
    </source>
</evidence>
<dbReference type="EMBL" id="JAPYKO010000008">
    <property type="protein sequence ID" value="MEI9403296.1"/>
    <property type="molecule type" value="Genomic_DNA"/>
</dbReference>
<accession>A0ABU8KC35</accession>
<keyword evidence="4 8" id="KW-0812">Transmembrane</keyword>
<evidence type="ECO:0000256" key="8">
    <source>
        <dbReference type="SAM" id="Phobius"/>
    </source>
</evidence>
<feature type="transmembrane region" description="Helical" evidence="8">
    <location>
        <begin position="367"/>
        <end position="387"/>
    </location>
</feature>
<feature type="transmembrane region" description="Helical" evidence="8">
    <location>
        <begin position="95"/>
        <end position="123"/>
    </location>
</feature>
<name>A0ABU8KC35_9HYPH</name>
<evidence type="ECO:0000256" key="7">
    <source>
        <dbReference type="ARBA" id="ARBA00024033"/>
    </source>
</evidence>
<dbReference type="RefSeq" id="WP_337093694.1">
    <property type="nucleotide sequence ID" value="NZ_JAPYKO010000008.1"/>
</dbReference>
<evidence type="ECO:0000256" key="3">
    <source>
        <dbReference type="ARBA" id="ARBA00022679"/>
    </source>
</evidence>
<evidence type="ECO:0000256" key="4">
    <source>
        <dbReference type="ARBA" id="ARBA00022692"/>
    </source>
</evidence>
<comment type="similarity">
    <text evidence="7">Belongs to the glycosyltransferase 87 family.</text>
</comment>
<proteinExistence type="inferred from homology"/>
<keyword evidence="10" id="KW-1185">Reference proteome</keyword>
<keyword evidence="5 8" id="KW-1133">Transmembrane helix</keyword>
<dbReference type="InterPro" id="IPR018584">
    <property type="entry name" value="GT87"/>
</dbReference>
<keyword evidence="6 8" id="KW-0472">Membrane</keyword>
<comment type="subcellular location">
    <subcellularLocation>
        <location evidence="1">Cell membrane</location>
        <topology evidence="1">Multi-pass membrane protein</topology>
    </subcellularLocation>
</comment>
<feature type="transmembrane region" description="Helical" evidence="8">
    <location>
        <begin position="174"/>
        <end position="198"/>
    </location>
</feature>
<reference evidence="9 10" key="1">
    <citation type="submission" date="2022-12" db="EMBL/GenBank/DDBJ databases">
        <authorList>
            <person name="Muema E."/>
        </authorList>
    </citation>
    <scope>NUCLEOTIDE SEQUENCE [LARGE SCALE GENOMIC DNA]</scope>
    <source>
        <strain evidence="10">1330</strain>
    </source>
</reference>
<dbReference type="Proteomes" id="UP001366503">
    <property type="component" value="Unassembled WGS sequence"/>
</dbReference>
<feature type="transmembrane region" description="Helical" evidence="8">
    <location>
        <begin position="12"/>
        <end position="35"/>
    </location>
</feature>
<gene>
    <name evidence="9" type="ORF">O7A05_14130</name>
</gene>
<feature type="transmembrane region" description="Helical" evidence="8">
    <location>
        <begin position="135"/>
        <end position="168"/>
    </location>
</feature>
<organism evidence="9 10">
    <name type="scientific">Mesorhizobium argentiipisi</name>
    <dbReference type="NCBI Taxonomy" id="3015175"/>
    <lineage>
        <taxon>Bacteria</taxon>
        <taxon>Pseudomonadati</taxon>
        <taxon>Pseudomonadota</taxon>
        <taxon>Alphaproteobacteria</taxon>
        <taxon>Hyphomicrobiales</taxon>
        <taxon>Phyllobacteriaceae</taxon>
        <taxon>Mesorhizobium</taxon>
    </lineage>
</organism>
<evidence type="ECO:0000256" key="2">
    <source>
        <dbReference type="ARBA" id="ARBA00022475"/>
    </source>
</evidence>
<feature type="transmembrane region" description="Helical" evidence="8">
    <location>
        <begin position="205"/>
        <end position="226"/>
    </location>
</feature>
<comment type="caution">
    <text evidence="9">The sequence shown here is derived from an EMBL/GenBank/DDBJ whole genome shotgun (WGS) entry which is preliminary data.</text>
</comment>
<evidence type="ECO:0000256" key="5">
    <source>
        <dbReference type="ARBA" id="ARBA00022989"/>
    </source>
</evidence>
<keyword evidence="2" id="KW-1003">Cell membrane</keyword>